<gene>
    <name evidence="1" type="ORF">M514_17695</name>
</gene>
<dbReference type="PANTHER" id="PTHR46060:SF1">
    <property type="entry name" value="MARINER MOS1 TRANSPOSASE-LIKE PROTEIN"/>
    <property type="match status" value="1"/>
</dbReference>
<dbReference type="Proteomes" id="UP000030758">
    <property type="component" value="Unassembled WGS sequence"/>
</dbReference>
<evidence type="ECO:0000313" key="1">
    <source>
        <dbReference type="EMBL" id="KFD70093.1"/>
    </source>
</evidence>
<reference evidence="1" key="1">
    <citation type="journal article" date="2014" name="Nat. Genet.">
        <title>Genome and transcriptome of the porcine whipworm Trichuris suis.</title>
        <authorList>
            <person name="Jex A.R."/>
            <person name="Nejsum P."/>
            <person name="Schwarz E.M."/>
            <person name="Hu L."/>
            <person name="Young N.D."/>
            <person name="Hall R.S."/>
            <person name="Korhonen P.K."/>
            <person name="Liao S."/>
            <person name="Thamsborg S."/>
            <person name="Xia J."/>
            <person name="Xu P."/>
            <person name="Wang S."/>
            <person name="Scheerlinck J.P."/>
            <person name="Hofmann A."/>
            <person name="Sternberg P.W."/>
            <person name="Wang J."/>
            <person name="Gasser R.B."/>
        </authorList>
    </citation>
    <scope>NUCLEOTIDE SEQUENCE [LARGE SCALE GENOMIC DNA]</scope>
    <source>
        <strain evidence="1">DCEP-RM93F</strain>
    </source>
</reference>
<dbReference type="InterPro" id="IPR052709">
    <property type="entry name" value="Transposase-MT_Hybrid"/>
</dbReference>
<sequence>MDSGQATTSTPKANIYGKKVLLCVWWDRHGVLYRELLKPGQTVTADVYCSQLRKLSQILREKRQKYAHNQGLVLLLHDNARRHVDSVTKNTIHRLDRRELLYVADSHDLPPSDYHLFRSIKHGLTRQHFKEFEDVKKWVVRFFGSKPLTETRLTLYMDPTVSKDLSLQIIEITSK</sequence>
<evidence type="ECO:0008006" key="2">
    <source>
        <dbReference type="Google" id="ProtNLM"/>
    </source>
</evidence>
<proteinExistence type="predicted"/>
<accession>A0A085NKU7</accession>
<dbReference type="InterPro" id="IPR036397">
    <property type="entry name" value="RNaseH_sf"/>
</dbReference>
<dbReference type="AlphaFoldDB" id="A0A085NKU7"/>
<dbReference type="PANTHER" id="PTHR46060">
    <property type="entry name" value="MARINER MOS1 TRANSPOSASE-LIKE PROTEIN"/>
    <property type="match status" value="1"/>
</dbReference>
<dbReference type="Gene3D" id="3.30.420.10">
    <property type="entry name" value="Ribonuclease H-like superfamily/Ribonuclease H"/>
    <property type="match status" value="1"/>
</dbReference>
<protein>
    <recommendedName>
        <fullName evidence="2">Mariner Mos1 transposase</fullName>
    </recommendedName>
</protein>
<dbReference type="GO" id="GO:0003676">
    <property type="term" value="F:nucleic acid binding"/>
    <property type="evidence" value="ECO:0007669"/>
    <property type="project" value="InterPro"/>
</dbReference>
<dbReference type="Pfam" id="PF01359">
    <property type="entry name" value="Transposase_1"/>
    <property type="match status" value="1"/>
</dbReference>
<dbReference type="EMBL" id="KL367490">
    <property type="protein sequence ID" value="KFD70093.1"/>
    <property type="molecule type" value="Genomic_DNA"/>
</dbReference>
<organism evidence="1">
    <name type="scientific">Trichuris suis</name>
    <name type="common">pig whipworm</name>
    <dbReference type="NCBI Taxonomy" id="68888"/>
    <lineage>
        <taxon>Eukaryota</taxon>
        <taxon>Metazoa</taxon>
        <taxon>Ecdysozoa</taxon>
        <taxon>Nematoda</taxon>
        <taxon>Enoplea</taxon>
        <taxon>Dorylaimia</taxon>
        <taxon>Trichinellida</taxon>
        <taxon>Trichuridae</taxon>
        <taxon>Trichuris</taxon>
    </lineage>
</organism>
<dbReference type="InterPro" id="IPR001888">
    <property type="entry name" value="Transposase_1"/>
</dbReference>
<name>A0A085NKU7_9BILA</name>